<name>A0A059G2C3_9PROT</name>
<keyword evidence="1" id="KW-0378">Hydrolase</keyword>
<dbReference type="PANTHER" id="PTHR30620:SF77">
    <property type="entry name" value="LYSOSOMAL BETA GLUCOSIDASE-LIKE"/>
    <property type="match status" value="1"/>
</dbReference>
<gene>
    <name evidence="6" type="ORF">HOC_17686</name>
</gene>
<dbReference type="SUPFAM" id="SSF51445">
    <property type="entry name" value="(Trans)glycosidases"/>
    <property type="match status" value="1"/>
</dbReference>
<dbReference type="SUPFAM" id="SSF52279">
    <property type="entry name" value="Beta-D-glucan exohydrolase, C-terminal domain"/>
    <property type="match status" value="1"/>
</dbReference>
<evidence type="ECO:0000256" key="2">
    <source>
        <dbReference type="SAM" id="SignalP"/>
    </source>
</evidence>
<sequence length="832" mass="88534">MAMDSQKGALLGFSALLLAACNTAAPANLESAEAQQPAPEAQVVPEGDVELWPAVESNLIDPAIEARIDELMAKMTLEQKVGQVIQADNGSVTPEEVKEYRLGSVLSGGNSGPNGKQYGTVDEWLAAVDAYYMASVDPEGVEVAIPILWGIDAVHGHNNVIGGTLFPHNIGLGAMRDPDLMGEIARVTATELRVTGHDWTFAPTVAVPRDSRWGRSYEGFGEDPEIVAAYSPRIVEGLQGVFGSDDFLSDAHIISTAKHFLGDGGTDGGKDQGDAILPEADLVRLHAAGYPPAIEAGALSVMASFSSWNGSKIHGDHYLLTDVLKGRMGFNGFVVGDWNAHGQLDGCTNEDCAAALLAGLDMYMAPDSWKGLYKNTLAEVKSGEIPMARLDDAVRRILRAKFYYRVFDQVRPAERPLSGRSDLLGSPEHRAIARQAVRESLVLLKNEGSVLPIRPDAKILVAGNGADNISKQAGGWTLTWQGGGLSNNLFPNADSILDGLQGAAANVTYSSDGSYTAKPDVAIIVFGEEPYAEFRGDVDHLAYDIDGTKERNLLQKLKADGVPVVTVFLSGRPMWVNPELNASDAFVAAWWPGSEGAGVADLLIADADGQPRNDFTGKLSFSWPRAADQQPLNVGDAVYDPLFAYGYGLSYAAPGAVASDLDETVSADLMSARANSVFFENGSFVSDWAAELVGDVTQSRVDHNAQENALLFTFGGAGGSVAFKDGNARNFLRESNGDMELTLMLKSSVAGQVEIGMQCEADGCASYDTLPAEVANANEWTEVRLSLSCLKDLDLEAVTSPFTLKANGAGTVAVTDVHFAEDEDAQETCLSE</sequence>
<proteinExistence type="predicted"/>
<accession>A0A059G2C3</accession>
<evidence type="ECO:0000313" key="7">
    <source>
        <dbReference type="Proteomes" id="UP000024942"/>
    </source>
</evidence>
<dbReference type="Proteomes" id="UP000024942">
    <property type="component" value="Unassembled WGS sequence"/>
</dbReference>
<evidence type="ECO:0000259" key="3">
    <source>
        <dbReference type="Pfam" id="PF00933"/>
    </source>
</evidence>
<dbReference type="Gene3D" id="3.40.50.1700">
    <property type="entry name" value="Glycoside hydrolase family 3 C-terminal domain"/>
    <property type="match status" value="1"/>
</dbReference>
<keyword evidence="7" id="KW-1185">Reference proteome</keyword>
<keyword evidence="2" id="KW-0732">Signal</keyword>
<dbReference type="InterPro" id="IPR001764">
    <property type="entry name" value="Glyco_hydro_3_N"/>
</dbReference>
<evidence type="ECO:0000256" key="1">
    <source>
        <dbReference type="ARBA" id="ARBA00022801"/>
    </source>
</evidence>
<dbReference type="EMBL" id="ARYL01000039">
    <property type="protein sequence ID" value="KDA01007.1"/>
    <property type="molecule type" value="Genomic_DNA"/>
</dbReference>
<feature type="domain" description="Glycoside hydrolase family 3 C-terminal" evidence="4">
    <location>
        <begin position="441"/>
        <end position="651"/>
    </location>
</feature>
<dbReference type="InterPro" id="IPR002772">
    <property type="entry name" value="Glyco_hydro_3_C"/>
</dbReference>
<organism evidence="6 7">
    <name type="scientific">Hyphomonas oceanitis SCH89</name>
    <dbReference type="NCBI Taxonomy" id="1280953"/>
    <lineage>
        <taxon>Bacteria</taxon>
        <taxon>Pseudomonadati</taxon>
        <taxon>Pseudomonadota</taxon>
        <taxon>Alphaproteobacteria</taxon>
        <taxon>Hyphomonadales</taxon>
        <taxon>Hyphomonadaceae</taxon>
        <taxon>Hyphomonas</taxon>
    </lineage>
</organism>
<dbReference type="Pfam" id="PF18559">
    <property type="entry name" value="Exop_C"/>
    <property type="match status" value="1"/>
</dbReference>
<dbReference type="InterPro" id="IPR051915">
    <property type="entry name" value="Cellulose_Degrad_GH3"/>
</dbReference>
<dbReference type="STRING" id="1280953.HOC_17686"/>
<dbReference type="PATRIC" id="fig|1280953.3.peg.3540"/>
<dbReference type="PANTHER" id="PTHR30620">
    <property type="entry name" value="PERIPLASMIC BETA-GLUCOSIDASE-RELATED"/>
    <property type="match status" value="1"/>
</dbReference>
<feature type="chain" id="PRO_5001577908" evidence="2">
    <location>
        <begin position="25"/>
        <end position="832"/>
    </location>
</feature>
<protein>
    <submittedName>
        <fullName evidence="6">Exo-1,4-beta-glucosidase</fullName>
    </submittedName>
</protein>
<dbReference type="Gene3D" id="3.20.20.300">
    <property type="entry name" value="Glycoside hydrolase, family 3, N-terminal domain"/>
    <property type="match status" value="1"/>
</dbReference>
<dbReference type="Pfam" id="PF01915">
    <property type="entry name" value="Glyco_hydro_3_C"/>
    <property type="match status" value="1"/>
</dbReference>
<dbReference type="RefSeq" id="WP_035541041.1">
    <property type="nucleotide sequence ID" value="NZ_ARYL01000039.1"/>
</dbReference>
<dbReference type="InterPro" id="IPR036962">
    <property type="entry name" value="Glyco_hydro_3_N_sf"/>
</dbReference>
<dbReference type="eggNOG" id="COG1472">
    <property type="taxonomic scope" value="Bacteria"/>
</dbReference>
<feature type="domain" description="Glycoside hydrolase family 3 N-terminal" evidence="3">
    <location>
        <begin position="76"/>
        <end position="399"/>
    </location>
</feature>
<dbReference type="InterPro" id="IPR041443">
    <property type="entry name" value="Exop_C"/>
</dbReference>
<dbReference type="GO" id="GO:0008422">
    <property type="term" value="F:beta-glucosidase activity"/>
    <property type="evidence" value="ECO:0007669"/>
    <property type="project" value="TreeGrafter"/>
</dbReference>
<evidence type="ECO:0000259" key="5">
    <source>
        <dbReference type="Pfam" id="PF18559"/>
    </source>
</evidence>
<dbReference type="AlphaFoldDB" id="A0A059G2C3"/>
<dbReference type="OrthoDB" id="9781691at2"/>
<dbReference type="GO" id="GO:0009251">
    <property type="term" value="P:glucan catabolic process"/>
    <property type="evidence" value="ECO:0007669"/>
    <property type="project" value="TreeGrafter"/>
</dbReference>
<feature type="domain" description="ExoP galactose-binding-like" evidence="5">
    <location>
        <begin position="694"/>
        <end position="818"/>
    </location>
</feature>
<comment type="caution">
    <text evidence="6">The sequence shown here is derived from an EMBL/GenBank/DDBJ whole genome shotgun (WGS) entry which is preliminary data.</text>
</comment>
<dbReference type="PRINTS" id="PR00133">
    <property type="entry name" value="GLHYDRLASE3"/>
</dbReference>
<dbReference type="Pfam" id="PF00933">
    <property type="entry name" value="Glyco_hydro_3"/>
    <property type="match status" value="1"/>
</dbReference>
<reference evidence="6 7" key="1">
    <citation type="journal article" date="2014" name="Antonie Van Leeuwenhoek">
        <title>Hyphomonas beringensis sp. nov. and Hyphomonas chukchiensis sp. nov., isolated from surface seawater of the Bering Sea and Chukchi Sea.</title>
        <authorList>
            <person name="Li C."/>
            <person name="Lai Q."/>
            <person name="Li G."/>
            <person name="Dong C."/>
            <person name="Wang J."/>
            <person name="Liao Y."/>
            <person name="Shao Z."/>
        </authorList>
    </citation>
    <scope>NUCLEOTIDE SEQUENCE [LARGE SCALE GENOMIC DNA]</scope>
    <source>
        <strain evidence="6 7">SCH89</strain>
    </source>
</reference>
<feature type="signal peptide" evidence="2">
    <location>
        <begin position="1"/>
        <end position="24"/>
    </location>
</feature>
<evidence type="ECO:0000313" key="6">
    <source>
        <dbReference type="EMBL" id="KDA01007.1"/>
    </source>
</evidence>
<dbReference type="InterPro" id="IPR017853">
    <property type="entry name" value="GH"/>
</dbReference>
<dbReference type="Gene3D" id="2.60.120.430">
    <property type="entry name" value="Galactose-binding lectin"/>
    <property type="match status" value="1"/>
</dbReference>
<dbReference type="PROSITE" id="PS51257">
    <property type="entry name" value="PROKAR_LIPOPROTEIN"/>
    <property type="match status" value="1"/>
</dbReference>
<evidence type="ECO:0000259" key="4">
    <source>
        <dbReference type="Pfam" id="PF01915"/>
    </source>
</evidence>
<dbReference type="InterPro" id="IPR036881">
    <property type="entry name" value="Glyco_hydro_3_C_sf"/>
</dbReference>